<dbReference type="PRINTS" id="PR00419">
    <property type="entry name" value="ADXRDTASE"/>
</dbReference>
<dbReference type="InterPro" id="IPR023753">
    <property type="entry name" value="FAD/NAD-binding_dom"/>
</dbReference>
<evidence type="ECO:0000259" key="1">
    <source>
        <dbReference type="Pfam" id="PF07992"/>
    </source>
</evidence>
<dbReference type="SUPFAM" id="SSF51971">
    <property type="entry name" value="Nucleotide-binding domain"/>
    <property type="match status" value="1"/>
</dbReference>
<dbReference type="EMBL" id="JAAGMN010008333">
    <property type="protein sequence ID" value="NEE20017.1"/>
    <property type="molecule type" value="Genomic_DNA"/>
</dbReference>
<dbReference type="AlphaFoldDB" id="A0A6G3XQP8"/>
<accession>A0A6G3XQP8</accession>
<dbReference type="InterPro" id="IPR036188">
    <property type="entry name" value="FAD/NAD-bd_sf"/>
</dbReference>
<dbReference type="Pfam" id="PF07992">
    <property type="entry name" value="Pyr_redox_2"/>
    <property type="match status" value="1"/>
</dbReference>
<gene>
    <name evidence="2" type="ORF">G3M58_77850</name>
</gene>
<feature type="non-terminal residue" evidence="2">
    <location>
        <position position="109"/>
    </location>
</feature>
<dbReference type="GO" id="GO:0016491">
    <property type="term" value="F:oxidoreductase activity"/>
    <property type="evidence" value="ECO:0007669"/>
    <property type="project" value="InterPro"/>
</dbReference>
<feature type="domain" description="FAD/NAD(P)-binding" evidence="1">
    <location>
        <begin position="19"/>
        <end position="108"/>
    </location>
</feature>
<name>A0A6G3XQP8_9ACTN</name>
<feature type="non-terminal residue" evidence="2">
    <location>
        <position position="1"/>
    </location>
</feature>
<dbReference type="InterPro" id="IPR051394">
    <property type="entry name" value="Glutamate_Synthase"/>
</dbReference>
<protein>
    <submittedName>
        <fullName evidence="2">FAD-dependent oxidoreductase</fullName>
    </submittedName>
</protein>
<evidence type="ECO:0000313" key="2">
    <source>
        <dbReference type="EMBL" id="NEE20017.1"/>
    </source>
</evidence>
<organism evidence="2">
    <name type="scientific">Streptomyces sp. SID7499</name>
    <dbReference type="NCBI Taxonomy" id="2706086"/>
    <lineage>
        <taxon>Bacteria</taxon>
        <taxon>Bacillati</taxon>
        <taxon>Actinomycetota</taxon>
        <taxon>Actinomycetes</taxon>
        <taxon>Kitasatosporales</taxon>
        <taxon>Streptomycetaceae</taxon>
        <taxon>Streptomyces</taxon>
    </lineage>
</organism>
<dbReference type="Gene3D" id="3.50.50.60">
    <property type="entry name" value="FAD/NAD(P)-binding domain"/>
    <property type="match status" value="1"/>
</dbReference>
<dbReference type="PANTHER" id="PTHR43100">
    <property type="entry name" value="GLUTAMATE SYNTHASE [NADPH] SMALL CHAIN"/>
    <property type="match status" value="1"/>
</dbReference>
<reference evidence="2" key="1">
    <citation type="submission" date="2020-01" db="EMBL/GenBank/DDBJ databases">
        <title>Insect and environment-associated Actinomycetes.</title>
        <authorList>
            <person name="Currrie C."/>
            <person name="Chevrette M."/>
            <person name="Carlson C."/>
            <person name="Stubbendieck R."/>
            <person name="Wendt-Pienkowski E."/>
        </authorList>
    </citation>
    <scope>NUCLEOTIDE SEQUENCE</scope>
    <source>
        <strain evidence="2">SID7499</strain>
    </source>
</reference>
<dbReference type="PANTHER" id="PTHR43100:SF1">
    <property type="entry name" value="GLUTAMATE SYNTHASE [NADPH] SMALL CHAIN"/>
    <property type="match status" value="1"/>
</dbReference>
<comment type="caution">
    <text evidence="2">The sequence shown here is derived from an EMBL/GenBank/DDBJ whole genome shotgun (WGS) entry which is preliminary data.</text>
</comment>
<proteinExistence type="predicted"/>
<sequence length="109" mass="11642">INRRIEQMRLEGTKFRTEVEIGKDIDAAKLRRRYDAVVVAAGATVSRDLPVPGRELGGIHFAMEYLPLANKVQEGDLTVAPIHAGGKHVVVIGGGDTGADCVGTAHRQG</sequence>